<sequence>MILRSNRKKKTENFAPIKLRMKKKKEKKRERLLSNYVFAGISYTNRYSSSRFGFFYLINCHIHYGVFQKILLLHLQ</sequence>
<dbReference type="EMBL" id="KI536799">
    <property type="protein sequence ID" value="ESR48664.1"/>
    <property type="molecule type" value="Genomic_DNA"/>
</dbReference>
<dbReference type="KEGG" id="cic:CICLE_v10004092mg"/>
<protein>
    <submittedName>
        <fullName evidence="1">Uncharacterized protein</fullName>
    </submittedName>
</protein>
<dbReference type="Gramene" id="ESR48664">
    <property type="protein sequence ID" value="ESR48664"/>
    <property type="gene ID" value="CICLE_v10004092mg"/>
</dbReference>
<keyword evidence="2" id="KW-1185">Reference proteome</keyword>
<gene>
    <name evidence="1" type="ORF">CICLE_v10004092mg</name>
</gene>
<name>V4V940_CITCL</name>
<evidence type="ECO:0000313" key="2">
    <source>
        <dbReference type="Proteomes" id="UP000030687"/>
    </source>
</evidence>
<organism evidence="1 2">
    <name type="scientific">Citrus clementina</name>
    <name type="common">Clementine</name>
    <name type="synonym">Citrus deliciosa x Citrus sinensis</name>
    <dbReference type="NCBI Taxonomy" id="85681"/>
    <lineage>
        <taxon>Eukaryota</taxon>
        <taxon>Viridiplantae</taxon>
        <taxon>Streptophyta</taxon>
        <taxon>Embryophyta</taxon>
        <taxon>Tracheophyta</taxon>
        <taxon>Spermatophyta</taxon>
        <taxon>Magnoliopsida</taxon>
        <taxon>eudicotyledons</taxon>
        <taxon>Gunneridae</taxon>
        <taxon>Pentapetalae</taxon>
        <taxon>rosids</taxon>
        <taxon>malvids</taxon>
        <taxon>Sapindales</taxon>
        <taxon>Rutaceae</taxon>
        <taxon>Aurantioideae</taxon>
        <taxon>Citrus</taxon>
    </lineage>
</organism>
<proteinExistence type="predicted"/>
<dbReference type="InParanoid" id="V4V940"/>
<evidence type="ECO:0000313" key="1">
    <source>
        <dbReference type="EMBL" id="ESR48664.1"/>
    </source>
</evidence>
<accession>V4V940</accession>
<dbReference type="Proteomes" id="UP000030687">
    <property type="component" value="Unassembled WGS sequence"/>
</dbReference>
<dbReference type="AlphaFoldDB" id="V4V940"/>
<reference evidence="1 2" key="1">
    <citation type="submission" date="2013-10" db="EMBL/GenBank/DDBJ databases">
        <authorList>
            <consortium name="International Citrus Genome Consortium"/>
            <person name="Jenkins J."/>
            <person name="Schmutz J."/>
            <person name="Prochnik S."/>
            <person name="Rokhsar D."/>
            <person name="Gmitter F."/>
            <person name="Ollitrault P."/>
            <person name="Machado M."/>
            <person name="Talon M."/>
            <person name="Wincker P."/>
            <person name="Jaillon O."/>
            <person name="Morgante M."/>
        </authorList>
    </citation>
    <scope>NUCLEOTIDE SEQUENCE</scope>
    <source>
        <strain evidence="2">cv. Clemenules</strain>
    </source>
</reference>